<proteinExistence type="predicted"/>
<name>A0AAE5H739_CLOBE</name>
<comment type="caution">
    <text evidence="2">The sequence shown here is derived from an EMBL/GenBank/DDBJ whole genome shotgun (WGS) entry which is preliminary data.</text>
</comment>
<reference evidence="2" key="1">
    <citation type="submission" date="2020-06" db="EMBL/GenBank/DDBJ databases">
        <title>Genomic insights into acetone-butanol-ethanol (ABE) fermentation by sequencing solventogenic clostridia strains.</title>
        <authorList>
            <person name="Brown S."/>
        </authorList>
    </citation>
    <scope>NUCLEOTIDE SEQUENCE</scope>
    <source>
        <strain evidence="2">DJ123</strain>
    </source>
</reference>
<dbReference type="EMBL" id="JABTDW010000001">
    <property type="protein sequence ID" value="NSB15822.1"/>
    <property type="molecule type" value="Genomic_DNA"/>
</dbReference>
<dbReference type="RefSeq" id="WP_241426018.1">
    <property type="nucleotide sequence ID" value="NZ_JABTDW010000001.1"/>
</dbReference>
<gene>
    <name evidence="2" type="ORF">BCD95_004081</name>
</gene>
<evidence type="ECO:0000313" key="3">
    <source>
        <dbReference type="Proteomes" id="UP000822184"/>
    </source>
</evidence>
<sequence>MDITKFNEKLNRISGNVYTIEEEVIPVNGVYEAPLIHDNVTTSTINVYTGSKLTGDKINTYSSSTPSLTPWKTIIKIFSNAPKLYISYEATGDQVEAEDINNLQDVVVETQESINSEIDRAIGAEKVITDNLNTEISRAKSSESTLTINLNSEITRAKSAENTLTNNLTNEVNRATAAENTLNNNINSEVNRAKSAESTLTANLNAEVTRATNAESTLTNNLNSEITRAKAAENTLTNTINTNKPNWDDKYTKNEVDNKINQVVSNMDWKESVATYSDIATTYPTPDDGWTVNVKDTDITYRYSGSAWIPISANSIPLASSSVDGKMSKQDKIDHDDMNSKKHIHSNKGIIDIITQGLIDNWNAAYTHISDTVKHITAAERTLWNSVSNKSDVGHTHVAVNITDLISTIRSCALAGLSTTTNSIISASDTVLGALGKLQSQITANLSTLTNHTSNTNNPHSTTASQIGLGNVTNDSQVKRSEMGVANGVATLDSSGVNNQAPKPHTHDDRYYTESEANAKFATKDEISTAGYGDMLKSVYDTNNNGVVDRAEKLSTARKINLNGDATGNASFDGNQDISIEVSSRQLAFVGSDSANSNGWYKVASQTCSGYGDTNITFMVTSTYANYNFGILQLQIRSDNSSISCRRLSWLVRTGLDVTHYIVVISGMTWTLYAYQPNSQYGRICFEILSSSSIGNKSQSWLLNLFDNTIKENSNPTANAISSDGANVYSATRAIQDSDGKQINNTYVKKGMTWNDLEGV</sequence>
<evidence type="ECO:0000256" key="1">
    <source>
        <dbReference type="SAM" id="MobiDB-lite"/>
    </source>
</evidence>
<organism evidence="2 3">
    <name type="scientific">Clostridium beijerinckii</name>
    <name type="common">Clostridium MP</name>
    <dbReference type="NCBI Taxonomy" id="1520"/>
    <lineage>
        <taxon>Bacteria</taxon>
        <taxon>Bacillati</taxon>
        <taxon>Bacillota</taxon>
        <taxon>Clostridia</taxon>
        <taxon>Eubacteriales</taxon>
        <taxon>Clostridiaceae</taxon>
        <taxon>Clostridium</taxon>
    </lineage>
</organism>
<evidence type="ECO:0000313" key="2">
    <source>
        <dbReference type="EMBL" id="NSB15822.1"/>
    </source>
</evidence>
<feature type="compositionally biased region" description="Basic and acidic residues" evidence="1">
    <location>
        <begin position="326"/>
        <end position="339"/>
    </location>
</feature>
<dbReference type="Proteomes" id="UP000822184">
    <property type="component" value="Unassembled WGS sequence"/>
</dbReference>
<dbReference type="AlphaFoldDB" id="A0AAE5H739"/>
<protein>
    <submittedName>
        <fullName evidence="2">Uncharacterized protein</fullName>
    </submittedName>
</protein>
<accession>A0AAE5H739</accession>
<feature type="region of interest" description="Disordered" evidence="1">
    <location>
        <begin position="320"/>
        <end position="339"/>
    </location>
</feature>